<comment type="caution">
    <text evidence="1">The sequence shown here is derived from an EMBL/GenBank/DDBJ whole genome shotgun (WGS) entry which is preliminary data.</text>
</comment>
<reference evidence="1 2" key="1">
    <citation type="journal article" date="2019" name="Int. J. Syst. Evol. Microbiol.">
        <title>The Global Catalogue of Microorganisms (GCM) 10K type strain sequencing project: providing services to taxonomists for standard genome sequencing and annotation.</title>
        <authorList>
            <consortium name="The Broad Institute Genomics Platform"/>
            <consortium name="The Broad Institute Genome Sequencing Center for Infectious Disease"/>
            <person name="Wu L."/>
            <person name="Ma J."/>
        </authorList>
    </citation>
    <scope>NUCLEOTIDE SEQUENCE [LARGE SCALE GENOMIC DNA]</scope>
    <source>
        <strain evidence="1 2">RDMS1</strain>
    </source>
</reference>
<keyword evidence="2" id="KW-1185">Reference proteome</keyword>
<evidence type="ECO:0000313" key="2">
    <source>
        <dbReference type="Proteomes" id="UP001596417"/>
    </source>
</evidence>
<dbReference type="EMBL" id="JBHTAX010000001">
    <property type="protein sequence ID" value="MFC7189500.1"/>
    <property type="molecule type" value="Genomic_DNA"/>
</dbReference>
<proteinExistence type="predicted"/>
<gene>
    <name evidence="1" type="ORF">ACFQL7_06305</name>
</gene>
<organism evidence="1 2">
    <name type="scientific">Halocatena marina</name>
    <dbReference type="NCBI Taxonomy" id="2934937"/>
    <lineage>
        <taxon>Archaea</taxon>
        <taxon>Methanobacteriati</taxon>
        <taxon>Methanobacteriota</taxon>
        <taxon>Stenosarchaea group</taxon>
        <taxon>Halobacteria</taxon>
        <taxon>Halobacteriales</taxon>
        <taxon>Natronomonadaceae</taxon>
        <taxon>Halocatena</taxon>
    </lineage>
</organism>
<protein>
    <submittedName>
        <fullName evidence="1">Uncharacterized protein</fullName>
    </submittedName>
</protein>
<dbReference type="AlphaFoldDB" id="A0ABD5YJU6"/>
<dbReference type="RefSeq" id="WP_390204981.1">
    <property type="nucleotide sequence ID" value="NZ_JBHTAX010000001.1"/>
</dbReference>
<name>A0ABD5YJU6_9EURY</name>
<dbReference type="Proteomes" id="UP001596417">
    <property type="component" value="Unassembled WGS sequence"/>
</dbReference>
<evidence type="ECO:0000313" key="1">
    <source>
        <dbReference type="EMBL" id="MFC7189500.1"/>
    </source>
</evidence>
<accession>A0ABD5YJU6</accession>
<sequence>MKRLLDRGVPVDGVGLSFSLSESCPIPMRLPRTSIAYQPTQTWLSCCSSN</sequence>